<dbReference type="InterPro" id="IPR036390">
    <property type="entry name" value="WH_DNA-bd_sf"/>
</dbReference>
<name>A0A1G7FYS4_9RHOB</name>
<dbReference type="PANTHER" id="PTHR33164">
    <property type="entry name" value="TRANSCRIPTIONAL REGULATOR, MARR FAMILY"/>
    <property type="match status" value="1"/>
</dbReference>
<evidence type="ECO:0000313" key="2">
    <source>
        <dbReference type="EMBL" id="SDE81046.1"/>
    </source>
</evidence>
<sequence length="156" mass="17732">MPKKPIRDGFHLSNTRRNLPMNLLRLRERIMNEFRPMLHAHDVTEQQWRVLRVLQEAEELDARDVAERACILAPSLSRILKTLNARGLIETARDSSDGRRTMIRLSTAGNAFIERLTPESAASYARLEKIIGAGRMAELIDALAETLDLLDEAEES</sequence>
<dbReference type="SUPFAM" id="SSF46785">
    <property type="entry name" value="Winged helix' DNA-binding domain"/>
    <property type="match status" value="1"/>
</dbReference>
<dbReference type="GO" id="GO:0006950">
    <property type="term" value="P:response to stress"/>
    <property type="evidence" value="ECO:0007669"/>
    <property type="project" value="TreeGrafter"/>
</dbReference>
<dbReference type="InterPro" id="IPR012712">
    <property type="entry name" value="HpaR/FarR"/>
</dbReference>
<reference evidence="3" key="1">
    <citation type="submission" date="2016-10" db="EMBL/GenBank/DDBJ databases">
        <authorList>
            <person name="Varghese N."/>
            <person name="Submissions S."/>
        </authorList>
    </citation>
    <scope>NUCLEOTIDE SEQUENCE [LARGE SCALE GENOMIC DNA]</scope>
    <source>
        <strain evidence="3">DSM 10146</strain>
    </source>
</reference>
<dbReference type="InterPro" id="IPR039422">
    <property type="entry name" value="MarR/SlyA-like"/>
</dbReference>
<organism evidence="2 3">
    <name type="scientific">Salipiger thiooxidans</name>
    <dbReference type="NCBI Taxonomy" id="282683"/>
    <lineage>
        <taxon>Bacteria</taxon>
        <taxon>Pseudomonadati</taxon>
        <taxon>Pseudomonadota</taxon>
        <taxon>Alphaproteobacteria</taxon>
        <taxon>Rhodobacterales</taxon>
        <taxon>Roseobacteraceae</taxon>
        <taxon>Salipiger</taxon>
    </lineage>
</organism>
<keyword evidence="3" id="KW-1185">Reference proteome</keyword>
<dbReference type="Proteomes" id="UP000198994">
    <property type="component" value="Unassembled WGS sequence"/>
</dbReference>
<dbReference type="STRING" id="282683.SAMN04488105_1081"/>
<dbReference type="SMART" id="SM00347">
    <property type="entry name" value="HTH_MARR"/>
    <property type="match status" value="1"/>
</dbReference>
<evidence type="ECO:0000313" key="3">
    <source>
        <dbReference type="Proteomes" id="UP000198994"/>
    </source>
</evidence>
<dbReference type="NCBIfam" id="TIGR02337">
    <property type="entry name" value="HpaR"/>
    <property type="match status" value="1"/>
</dbReference>
<dbReference type="OrthoDB" id="8588347at2"/>
<dbReference type="InterPro" id="IPR000835">
    <property type="entry name" value="HTH_MarR-typ"/>
</dbReference>
<dbReference type="Pfam" id="PF12802">
    <property type="entry name" value="MarR_2"/>
    <property type="match status" value="1"/>
</dbReference>
<dbReference type="AlphaFoldDB" id="A0A1G7FYS4"/>
<dbReference type="PANTHER" id="PTHR33164:SF13">
    <property type="entry name" value="4-HYDROXYPHENYLACETATE CATABOLISM PROTEIN"/>
    <property type="match status" value="1"/>
</dbReference>
<gene>
    <name evidence="2" type="ORF">SAMN04488105_1081</name>
</gene>
<dbReference type="EMBL" id="FNAV01000008">
    <property type="protein sequence ID" value="SDE81046.1"/>
    <property type="molecule type" value="Genomic_DNA"/>
</dbReference>
<dbReference type="GO" id="GO:0045892">
    <property type="term" value="P:negative regulation of DNA-templated transcription"/>
    <property type="evidence" value="ECO:0007669"/>
    <property type="project" value="InterPro"/>
</dbReference>
<proteinExistence type="predicted"/>
<feature type="domain" description="HTH marR-type" evidence="1">
    <location>
        <begin position="16"/>
        <end position="148"/>
    </location>
</feature>
<protein>
    <submittedName>
        <fullName evidence="2">Transcriptional regulator, MarR family</fullName>
    </submittedName>
</protein>
<accession>A0A1G7FYS4</accession>
<dbReference type="PROSITE" id="PS50995">
    <property type="entry name" value="HTH_MARR_2"/>
    <property type="match status" value="1"/>
</dbReference>
<evidence type="ECO:0000259" key="1">
    <source>
        <dbReference type="PROSITE" id="PS50995"/>
    </source>
</evidence>
<dbReference type="InterPro" id="IPR036388">
    <property type="entry name" value="WH-like_DNA-bd_sf"/>
</dbReference>
<dbReference type="GO" id="GO:0003700">
    <property type="term" value="F:DNA-binding transcription factor activity"/>
    <property type="evidence" value="ECO:0007669"/>
    <property type="project" value="InterPro"/>
</dbReference>
<dbReference type="GO" id="GO:0003677">
    <property type="term" value="F:DNA binding"/>
    <property type="evidence" value="ECO:0007669"/>
    <property type="project" value="InterPro"/>
</dbReference>
<dbReference type="Gene3D" id="1.10.10.10">
    <property type="entry name" value="Winged helix-like DNA-binding domain superfamily/Winged helix DNA-binding domain"/>
    <property type="match status" value="1"/>
</dbReference>